<feature type="compositionally biased region" description="Low complexity" evidence="8">
    <location>
        <begin position="653"/>
        <end position="664"/>
    </location>
</feature>
<dbReference type="InterPro" id="IPR018200">
    <property type="entry name" value="USP_CS"/>
</dbReference>
<comment type="similarity">
    <text evidence="2">Belongs to the peptidase C19 family.</text>
</comment>
<feature type="compositionally biased region" description="Low complexity" evidence="8">
    <location>
        <begin position="930"/>
        <end position="941"/>
    </location>
</feature>
<accession>A0A284S581</accession>
<evidence type="ECO:0000313" key="11">
    <source>
        <dbReference type="Proteomes" id="UP000219338"/>
    </source>
</evidence>
<reference evidence="11" key="1">
    <citation type="journal article" date="2017" name="Nat. Ecol. Evol.">
        <title>Genome expansion and lineage-specific genetic innovations in the forest pathogenic fungi Armillaria.</title>
        <authorList>
            <person name="Sipos G."/>
            <person name="Prasanna A.N."/>
            <person name="Walter M.C."/>
            <person name="O'Connor E."/>
            <person name="Balint B."/>
            <person name="Krizsan K."/>
            <person name="Kiss B."/>
            <person name="Hess J."/>
            <person name="Varga T."/>
            <person name="Slot J."/>
            <person name="Riley R."/>
            <person name="Boka B."/>
            <person name="Rigling D."/>
            <person name="Barry K."/>
            <person name="Lee J."/>
            <person name="Mihaltcheva S."/>
            <person name="LaButti K."/>
            <person name="Lipzen A."/>
            <person name="Waldron R."/>
            <person name="Moloney N.M."/>
            <person name="Sperisen C."/>
            <person name="Kredics L."/>
            <person name="Vagvoelgyi C."/>
            <person name="Patrignani A."/>
            <person name="Fitzpatrick D."/>
            <person name="Nagy I."/>
            <person name="Doyle S."/>
            <person name="Anderson J.B."/>
            <person name="Grigoriev I.V."/>
            <person name="Gueldener U."/>
            <person name="Muensterkoetter M."/>
            <person name="Nagy L.G."/>
        </authorList>
    </citation>
    <scope>NUCLEOTIDE SEQUENCE [LARGE SCALE GENOMIC DNA]</scope>
    <source>
        <strain evidence="11">C18/9</strain>
    </source>
</reference>
<evidence type="ECO:0000259" key="9">
    <source>
        <dbReference type="PROSITE" id="PS50235"/>
    </source>
</evidence>
<keyword evidence="6" id="KW-0378">Hydrolase</keyword>
<dbReference type="STRING" id="47428.A0A284S581"/>
<proteinExistence type="inferred from homology"/>
<evidence type="ECO:0000256" key="5">
    <source>
        <dbReference type="ARBA" id="ARBA00022786"/>
    </source>
</evidence>
<evidence type="ECO:0000256" key="4">
    <source>
        <dbReference type="ARBA" id="ARBA00022670"/>
    </source>
</evidence>
<dbReference type="GO" id="GO:0005829">
    <property type="term" value="C:cytosol"/>
    <property type="evidence" value="ECO:0007669"/>
    <property type="project" value="TreeGrafter"/>
</dbReference>
<organism evidence="10 11">
    <name type="scientific">Armillaria ostoyae</name>
    <name type="common">Armillaria root rot fungus</name>
    <dbReference type="NCBI Taxonomy" id="47428"/>
    <lineage>
        <taxon>Eukaryota</taxon>
        <taxon>Fungi</taxon>
        <taxon>Dikarya</taxon>
        <taxon>Basidiomycota</taxon>
        <taxon>Agaricomycotina</taxon>
        <taxon>Agaricomycetes</taxon>
        <taxon>Agaricomycetidae</taxon>
        <taxon>Agaricales</taxon>
        <taxon>Marasmiineae</taxon>
        <taxon>Physalacriaceae</taxon>
        <taxon>Armillaria</taxon>
    </lineage>
</organism>
<dbReference type="InterPro" id="IPR050164">
    <property type="entry name" value="Peptidase_C19"/>
</dbReference>
<sequence>MFSYATDYWDISDWDLDVNHPLLPIRSVAIGIESESPVGPNEFDIQASGTEEAQAKPRMVTQDHTKIIPTLGSVTQDDVDYDVDDCWIPLFYGDVEDPCQQYSALVSNDMLAMGMPRDEPLIVKFANADTWDRLCSAEIDTSSEITWDPICFFKLEEDALTRRYQNMLDHYTKFAYHSEDFLIKNGVNALPNESVVQFFCEEPVSLPYIHISMPKLPLDQGMVITNREGDALRSSVWTPVRDPDEVAGLENYHLHRREMAKLKSPSPQELYHARRQREEEERIALLPPGFINNGNTCFMNSVLQGLIATRLLSDLIYFRPISPTDQFHSETRLESRRSPLLTNGVKAAGPDRQDWVDTMPIGDVFVNVMLKAWDAQKGKRRESQTPRALLSVLGRKYDQYLDFAQQDAHEFMRILLDAMRMEELDAIKKRQPPPPPERAKRRRRRTLTPSNHKHDDDDKLLSLPDMIFGGKLTSVLVCQKCKHVSQTYEDFNDLSLSIKPEDYAKERKRDRLRNLAKRLTPVFPAASNLGVDKASGHRSSSAPPSPREPEHDEPPIADDPRRRSMDALAEPPAEPHVDDETVKDPTVSEGEKRLEFADLPKPERKDKGKDDGWVKLGRRFSVSVGLAKAAKERKSRSRERRSSHDFSRPGTPSASASEDVSSSEGRPSISEASSIRLTKLEHPDVRESPRVRALSPLHVIATPSSKTSSTTSIPRFVNISRSKSPKPPKPSRAEQAYLRKILADVTYQSAPNPFALLNHFNGSSSSSHHHSSHTSQHMWLKIGQLLGIEDCLKMFTAVEILDGENMVGCRRCWKIANGLYKPSSKRDEGDGDSDSLNNRESPPRQEPRPRTPSSETSTSDLPTSLSSPNIPLYSHSDFSNTAESIVSLPTIPSESVVGLKHTPSPLTLTSINGIYTPGGLPIPSIATTEPPGSDDTPSVPSDSDDSPNDSSFPNGNGNTPSNDIPQADIYASNDSLLPAPTYRQYHGRRSLDASDDSSDGGDSEATSGESGSVPKAAIKKKPKPVIMRPAYKRYLIATPPPVLVVHLKRFQQISKTTMISFSNGFKKLDDYVTFPEVLDLTPFLAPKREDFFDRGSKPHTKEVERCLYRLYAVVVHIGSMLGGHYVAYTALPNSSPGEDSLKTPTSANSNPQKPHRQWAYISDTIVRLTTLEEVLKAKAYICMYERI</sequence>
<feature type="region of interest" description="Disordered" evidence="8">
    <location>
        <begin position="426"/>
        <end position="461"/>
    </location>
</feature>
<dbReference type="GO" id="GO:0016579">
    <property type="term" value="P:protein deubiquitination"/>
    <property type="evidence" value="ECO:0007669"/>
    <property type="project" value="InterPro"/>
</dbReference>
<dbReference type="SUPFAM" id="SSF54001">
    <property type="entry name" value="Cysteine proteinases"/>
    <property type="match status" value="1"/>
</dbReference>
<dbReference type="PROSITE" id="PS50235">
    <property type="entry name" value="USP_3"/>
    <property type="match status" value="1"/>
</dbReference>
<dbReference type="EC" id="3.4.19.12" evidence="3"/>
<keyword evidence="5" id="KW-0833">Ubl conjugation pathway</keyword>
<dbReference type="GO" id="GO:0004843">
    <property type="term" value="F:cysteine-type deubiquitinase activity"/>
    <property type="evidence" value="ECO:0007669"/>
    <property type="project" value="UniProtKB-EC"/>
</dbReference>
<dbReference type="PROSITE" id="PS00973">
    <property type="entry name" value="USP_2"/>
    <property type="match status" value="1"/>
</dbReference>
<dbReference type="Proteomes" id="UP000219338">
    <property type="component" value="Unassembled WGS sequence"/>
</dbReference>
<feature type="compositionally biased region" description="Basic and acidic residues" evidence="8">
    <location>
        <begin position="678"/>
        <end position="689"/>
    </location>
</feature>
<name>A0A284S581_ARMOS</name>
<dbReference type="GO" id="GO:0006508">
    <property type="term" value="P:proteolysis"/>
    <property type="evidence" value="ECO:0007669"/>
    <property type="project" value="UniProtKB-KW"/>
</dbReference>
<comment type="catalytic activity">
    <reaction evidence="1">
        <text>Thiol-dependent hydrolysis of ester, thioester, amide, peptide and isopeptide bonds formed by the C-terminal Gly of ubiquitin (a 76-residue protein attached to proteins as an intracellular targeting signal).</text>
        <dbReference type="EC" id="3.4.19.12"/>
    </reaction>
</comment>
<dbReference type="GO" id="GO:0005634">
    <property type="term" value="C:nucleus"/>
    <property type="evidence" value="ECO:0007669"/>
    <property type="project" value="TreeGrafter"/>
</dbReference>
<evidence type="ECO:0000256" key="1">
    <source>
        <dbReference type="ARBA" id="ARBA00000707"/>
    </source>
</evidence>
<dbReference type="AlphaFoldDB" id="A0A284S581"/>
<feature type="region of interest" description="Disordered" evidence="8">
    <location>
        <begin position="989"/>
        <end position="1017"/>
    </location>
</feature>
<evidence type="ECO:0000313" key="10">
    <source>
        <dbReference type="EMBL" id="SJL16169.1"/>
    </source>
</evidence>
<feature type="region of interest" description="Disordered" evidence="8">
    <location>
        <begin position="702"/>
        <end position="731"/>
    </location>
</feature>
<dbReference type="InterPro" id="IPR028889">
    <property type="entry name" value="USP"/>
</dbReference>
<dbReference type="InterPro" id="IPR001394">
    <property type="entry name" value="Peptidase_C19_UCH"/>
</dbReference>
<dbReference type="OMA" id="AHEFMRI"/>
<dbReference type="PANTHER" id="PTHR24006:SF888">
    <property type="entry name" value="UBIQUITIN CARBOXYL-TERMINAL HYDROLASE 30"/>
    <property type="match status" value="1"/>
</dbReference>
<feature type="region of interest" description="Disordered" evidence="8">
    <location>
        <begin position="526"/>
        <end position="689"/>
    </location>
</feature>
<feature type="compositionally biased region" description="Low complexity" evidence="8">
    <location>
        <begin position="702"/>
        <end position="712"/>
    </location>
</feature>
<evidence type="ECO:0000256" key="2">
    <source>
        <dbReference type="ARBA" id="ARBA00009085"/>
    </source>
</evidence>
<dbReference type="PROSITE" id="PS00972">
    <property type="entry name" value="USP_1"/>
    <property type="match status" value="1"/>
</dbReference>
<feature type="compositionally biased region" description="Low complexity" evidence="8">
    <location>
        <begin position="851"/>
        <end position="868"/>
    </location>
</feature>
<evidence type="ECO:0000256" key="8">
    <source>
        <dbReference type="SAM" id="MobiDB-lite"/>
    </source>
</evidence>
<feature type="compositionally biased region" description="Basic and acidic residues" evidence="8">
    <location>
        <begin position="573"/>
        <end position="583"/>
    </location>
</feature>
<keyword evidence="4" id="KW-0645">Protease</keyword>
<feature type="region of interest" description="Disordered" evidence="8">
    <location>
        <begin position="920"/>
        <end position="968"/>
    </location>
</feature>
<evidence type="ECO:0000256" key="3">
    <source>
        <dbReference type="ARBA" id="ARBA00012759"/>
    </source>
</evidence>
<evidence type="ECO:0000256" key="6">
    <source>
        <dbReference type="ARBA" id="ARBA00022801"/>
    </source>
</evidence>
<dbReference type="InterPro" id="IPR038765">
    <property type="entry name" value="Papain-like_cys_pep_sf"/>
</dbReference>
<keyword evidence="11" id="KW-1185">Reference proteome</keyword>
<dbReference type="EMBL" id="FUEG01000033">
    <property type="protein sequence ID" value="SJL16169.1"/>
    <property type="molecule type" value="Genomic_DNA"/>
</dbReference>
<dbReference type="Pfam" id="PF00443">
    <property type="entry name" value="UCH"/>
    <property type="match status" value="1"/>
</dbReference>
<feature type="compositionally biased region" description="Basic and acidic residues" evidence="8">
    <location>
        <begin position="547"/>
        <end position="565"/>
    </location>
</feature>
<keyword evidence="7" id="KW-0788">Thiol protease</keyword>
<protein>
    <recommendedName>
        <fullName evidence="3">ubiquitinyl hydrolase 1</fullName>
        <ecNumber evidence="3">3.4.19.12</ecNumber>
    </recommendedName>
</protein>
<feature type="compositionally biased region" description="Low complexity" evidence="8">
    <location>
        <begin position="948"/>
        <end position="958"/>
    </location>
</feature>
<dbReference type="Gene3D" id="3.90.70.10">
    <property type="entry name" value="Cysteine proteinases"/>
    <property type="match status" value="2"/>
</dbReference>
<evidence type="ECO:0000256" key="7">
    <source>
        <dbReference type="ARBA" id="ARBA00022807"/>
    </source>
</evidence>
<feature type="compositionally biased region" description="Acidic residues" evidence="8">
    <location>
        <begin position="993"/>
        <end position="1002"/>
    </location>
</feature>
<gene>
    <name evidence="10" type="ORF">ARMOST_19688</name>
</gene>
<dbReference type="OrthoDB" id="420187at2759"/>
<feature type="compositionally biased region" description="Basic and acidic residues" evidence="8">
    <location>
        <begin position="589"/>
        <end position="613"/>
    </location>
</feature>
<dbReference type="PANTHER" id="PTHR24006">
    <property type="entry name" value="UBIQUITIN CARBOXYL-TERMINAL HYDROLASE"/>
    <property type="match status" value="1"/>
</dbReference>
<feature type="compositionally biased region" description="Low complexity" evidence="8">
    <location>
        <begin position="1003"/>
        <end position="1016"/>
    </location>
</feature>
<feature type="domain" description="USP" evidence="9">
    <location>
        <begin position="288"/>
        <end position="1187"/>
    </location>
</feature>
<feature type="region of interest" description="Disordered" evidence="8">
    <location>
        <begin position="821"/>
        <end position="872"/>
    </location>
</feature>